<feature type="domain" description="Serine dehydratase-like alpha subunit" evidence="2">
    <location>
        <begin position="152"/>
        <end position="437"/>
    </location>
</feature>
<dbReference type="PANTHER" id="PTHR30501:SF2">
    <property type="entry name" value="UPF0597 PROTEIN YHAM"/>
    <property type="match status" value="1"/>
</dbReference>
<evidence type="ECO:0000259" key="2">
    <source>
        <dbReference type="Pfam" id="PF03313"/>
    </source>
</evidence>
<sequence>MNNRVVTYEKKGGGRMVDNSIVEKLLIIIKEETIPALGCTEPVAVAYAASVVNKYFEGEIDRLKIRTSKNIFKNGKSVIIPNTKEWGLDLAGVLGIIVGNPDDELMILKNIKDEHIRKAHEILEQGIVDVDYLENTPDVYVEIYVQGEERIVEVVLKDAHNHIDRVKVDGKVVYKGMLDQDKGLAPDFIKDLSFNDIIEITESMPIESIAFVEDGIRMNRKAAEMGIKIENGLNIGGGLIKLEREGRLKIDGPTRARILTAAAADMRMGGGNCPIMTSSGSGNQGLGVVLPIIVVAEENDISRERLIRAIFLAHIINKYVKLHTGKLSAMCGCAIGAGVGASGAISWMLGGSQEQISGASNNMLANLTGMICDGAKDTCALKLSASAEEAVIAAYLANENIIVKPNIGIIGNAVEETIKNLEILCKEGLSNADSIIVDIIKASDN</sequence>
<dbReference type="Pfam" id="PF03313">
    <property type="entry name" value="SDH_alpha"/>
    <property type="match status" value="1"/>
</dbReference>
<gene>
    <name evidence="3" type="ORF">CUESP1_3098</name>
</gene>
<organism evidence="3 4">
    <name type="scientific">[Clostridium] ultunense Esp</name>
    <dbReference type="NCBI Taxonomy" id="1288971"/>
    <lineage>
        <taxon>Bacteria</taxon>
        <taxon>Bacillati</taxon>
        <taxon>Bacillota</taxon>
        <taxon>Tissierellia</taxon>
        <taxon>Tissierellales</taxon>
        <taxon>Tepidimicrobiaceae</taxon>
        <taxon>Schnuerera</taxon>
    </lineage>
</organism>
<evidence type="ECO:0000313" key="4">
    <source>
        <dbReference type="Proteomes" id="UP000245423"/>
    </source>
</evidence>
<evidence type="ECO:0000256" key="1">
    <source>
        <dbReference type="HAMAP-Rule" id="MF_01845"/>
    </source>
</evidence>
<dbReference type="AlphaFoldDB" id="A0A1M4PSI3"/>
<dbReference type="EMBL" id="LT669839">
    <property type="protein sequence ID" value="SHD78426.1"/>
    <property type="molecule type" value="Genomic_DNA"/>
</dbReference>
<dbReference type="HAMAP" id="MF_01845">
    <property type="entry name" value="UPF0597"/>
    <property type="match status" value="1"/>
</dbReference>
<keyword evidence="4" id="KW-1185">Reference proteome</keyword>
<dbReference type="InterPro" id="IPR021144">
    <property type="entry name" value="UPF0597"/>
</dbReference>
<dbReference type="InterPro" id="IPR005130">
    <property type="entry name" value="Ser_deHydtase-like_asu"/>
</dbReference>
<evidence type="ECO:0000313" key="3">
    <source>
        <dbReference type="EMBL" id="SHD78426.1"/>
    </source>
</evidence>
<dbReference type="PANTHER" id="PTHR30501">
    <property type="entry name" value="UPF0597 PROTEIN YHAM"/>
    <property type="match status" value="1"/>
</dbReference>
<dbReference type="PIRSF" id="PIRSF006054">
    <property type="entry name" value="UCP006054"/>
    <property type="match status" value="1"/>
</dbReference>
<protein>
    <recommendedName>
        <fullName evidence="1">UPF0597 protein CUESP1_3098</fullName>
    </recommendedName>
</protein>
<dbReference type="GO" id="GO:0080146">
    <property type="term" value="F:L-cysteine desulfhydrase activity"/>
    <property type="evidence" value="ECO:0007669"/>
    <property type="project" value="TreeGrafter"/>
</dbReference>
<dbReference type="Proteomes" id="UP000245423">
    <property type="component" value="Chromosome 1"/>
</dbReference>
<name>A0A1M4PSI3_9FIRM</name>
<dbReference type="RefSeq" id="WP_201767918.1">
    <property type="nucleotide sequence ID" value="NZ_LT669839.1"/>
</dbReference>
<comment type="similarity">
    <text evidence="1">Belongs to the UPF0597 family.</text>
</comment>
<dbReference type="GO" id="GO:0019450">
    <property type="term" value="P:L-cysteine catabolic process to pyruvate"/>
    <property type="evidence" value="ECO:0007669"/>
    <property type="project" value="TreeGrafter"/>
</dbReference>
<reference evidence="3 4" key="1">
    <citation type="submission" date="2016-11" db="EMBL/GenBank/DDBJ databases">
        <authorList>
            <person name="Manzoor S."/>
        </authorList>
    </citation>
    <scope>NUCLEOTIDE SEQUENCE [LARGE SCALE GENOMIC DNA]</scope>
    <source>
        <strain evidence="3">Clostridium ultunense strain Esp</strain>
    </source>
</reference>
<accession>A0A1M4PSI3</accession>
<proteinExistence type="inferred from homology"/>